<proteinExistence type="predicted"/>
<dbReference type="InterPro" id="IPR045155">
    <property type="entry name" value="Beta-lactam_cat"/>
</dbReference>
<dbReference type="GO" id="GO:0030655">
    <property type="term" value="P:beta-lactam antibiotic catabolic process"/>
    <property type="evidence" value="ECO:0007669"/>
    <property type="project" value="InterPro"/>
</dbReference>
<feature type="non-terminal residue" evidence="2">
    <location>
        <position position="119"/>
    </location>
</feature>
<dbReference type="PANTHER" id="PTHR35333">
    <property type="entry name" value="BETA-LACTAMASE"/>
    <property type="match status" value="1"/>
</dbReference>
<dbReference type="Gene3D" id="3.40.710.10">
    <property type="entry name" value="DD-peptidase/beta-lactamase superfamily"/>
    <property type="match status" value="1"/>
</dbReference>
<dbReference type="AlphaFoldDB" id="A0A382UC49"/>
<protein>
    <recommendedName>
        <fullName evidence="1">Beta-lactamase class A catalytic domain-containing protein</fullName>
    </recommendedName>
</protein>
<dbReference type="PANTHER" id="PTHR35333:SF3">
    <property type="entry name" value="BETA-LACTAMASE-TYPE TRANSPEPTIDASE FOLD CONTAINING PROTEIN"/>
    <property type="match status" value="1"/>
</dbReference>
<organism evidence="2">
    <name type="scientific">marine metagenome</name>
    <dbReference type="NCBI Taxonomy" id="408172"/>
    <lineage>
        <taxon>unclassified sequences</taxon>
        <taxon>metagenomes</taxon>
        <taxon>ecological metagenomes</taxon>
    </lineage>
</organism>
<sequence>MRLLLRWFALFAIVFGWWPVVAAGQDAHLAILKSKLQDDLDAIANAYEGVAGLHIIDLTSGDRFGVRDDWVFPQASSIKVPILLELFRRAESEPGLLKKRIEMTDRVRTGGSGVLQTLT</sequence>
<dbReference type="InterPro" id="IPR000871">
    <property type="entry name" value="Beta-lactam_class-A"/>
</dbReference>
<evidence type="ECO:0000313" key="2">
    <source>
        <dbReference type="EMBL" id="SVD31823.1"/>
    </source>
</evidence>
<accession>A0A382UC49</accession>
<evidence type="ECO:0000259" key="1">
    <source>
        <dbReference type="Pfam" id="PF13354"/>
    </source>
</evidence>
<dbReference type="GO" id="GO:0046677">
    <property type="term" value="P:response to antibiotic"/>
    <property type="evidence" value="ECO:0007669"/>
    <property type="project" value="InterPro"/>
</dbReference>
<name>A0A382UC49_9ZZZZ</name>
<dbReference type="InterPro" id="IPR012338">
    <property type="entry name" value="Beta-lactam/transpept-like"/>
</dbReference>
<dbReference type="SUPFAM" id="SSF56601">
    <property type="entry name" value="beta-lactamase/transpeptidase-like"/>
    <property type="match status" value="1"/>
</dbReference>
<dbReference type="EMBL" id="UINC01143096">
    <property type="protein sequence ID" value="SVD31823.1"/>
    <property type="molecule type" value="Genomic_DNA"/>
</dbReference>
<dbReference type="GO" id="GO:0008800">
    <property type="term" value="F:beta-lactamase activity"/>
    <property type="evidence" value="ECO:0007669"/>
    <property type="project" value="InterPro"/>
</dbReference>
<dbReference type="Pfam" id="PF13354">
    <property type="entry name" value="Beta-lactamase2"/>
    <property type="match status" value="1"/>
</dbReference>
<gene>
    <name evidence="2" type="ORF">METZ01_LOCUS384677</name>
</gene>
<feature type="domain" description="Beta-lactamase class A catalytic" evidence="1">
    <location>
        <begin position="52"/>
        <end position="118"/>
    </location>
</feature>
<reference evidence="2" key="1">
    <citation type="submission" date="2018-05" db="EMBL/GenBank/DDBJ databases">
        <authorList>
            <person name="Lanie J.A."/>
            <person name="Ng W.-L."/>
            <person name="Kazmierczak K.M."/>
            <person name="Andrzejewski T.M."/>
            <person name="Davidsen T.M."/>
            <person name="Wayne K.J."/>
            <person name="Tettelin H."/>
            <person name="Glass J.I."/>
            <person name="Rusch D."/>
            <person name="Podicherti R."/>
            <person name="Tsui H.-C.T."/>
            <person name="Winkler M.E."/>
        </authorList>
    </citation>
    <scope>NUCLEOTIDE SEQUENCE</scope>
</reference>